<sequence length="56" mass="6527">MPLLDMFVNSYALLDELRSSPILLLPIAVLSAYFGWRVVEFIPFTRRIIERRESGN</sequence>
<accession>A0ABQ4G4H2</accession>
<dbReference type="Proteomes" id="UP000603904">
    <property type="component" value="Unassembled WGS sequence"/>
</dbReference>
<keyword evidence="1" id="KW-0812">Transmembrane</keyword>
<gene>
    <name evidence="2" type="ORF">Mco01_49680</name>
</gene>
<evidence type="ECO:0000313" key="2">
    <source>
        <dbReference type="EMBL" id="GIH41968.1"/>
    </source>
</evidence>
<evidence type="ECO:0000256" key="1">
    <source>
        <dbReference type="SAM" id="Phobius"/>
    </source>
</evidence>
<organism evidence="2 3">
    <name type="scientific">Microbispora corallina</name>
    <dbReference type="NCBI Taxonomy" id="83302"/>
    <lineage>
        <taxon>Bacteria</taxon>
        <taxon>Bacillati</taxon>
        <taxon>Actinomycetota</taxon>
        <taxon>Actinomycetes</taxon>
        <taxon>Streptosporangiales</taxon>
        <taxon>Streptosporangiaceae</taxon>
        <taxon>Microbispora</taxon>
    </lineage>
</organism>
<feature type="transmembrane region" description="Helical" evidence="1">
    <location>
        <begin position="20"/>
        <end position="39"/>
    </location>
</feature>
<proteinExistence type="predicted"/>
<comment type="caution">
    <text evidence="2">The sequence shown here is derived from an EMBL/GenBank/DDBJ whole genome shotgun (WGS) entry which is preliminary data.</text>
</comment>
<evidence type="ECO:0000313" key="3">
    <source>
        <dbReference type="Proteomes" id="UP000603904"/>
    </source>
</evidence>
<dbReference type="RefSeq" id="WP_204059269.1">
    <property type="nucleotide sequence ID" value="NZ_BAAAGP010000021.1"/>
</dbReference>
<keyword evidence="1" id="KW-1133">Transmembrane helix</keyword>
<reference evidence="2 3" key="1">
    <citation type="submission" date="2021-01" db="EMBL/GenBank/DDBJ databases">
        <title>Whole genome shotgun sequence of Microbispora corallina NBRC 16416.</title>
        <authorList>
            <person name="Komaki H."/>
            <person name="Tamura T."/>
        </authorList>
    </citation>
    <scope>NUCLEOTIDE SEQUENCE [LARGE SCALE GENOMIC DNA]</scope>
    <source>
        <strain evidence="2 3">NBRC 16416</strain>
    </source>
</reference>
<keyword evidence="3" id="KW-1185">Reference proteome</keyword>
<keyword evidence="1" id="KW-0472">Membrane</keyword>
<protein>
    <submittedName>
        <fullName evidence="2">Uncharacterized protein</fullName>
    </submittedName>
</protein>
<name>A0ABQ4G4H2_9ACTN</name>
<dbReference type="EMBL" id="BOOC01000027">
    <property type="protein sequence ID" value="GIH41968.1"/>
    <property type="molecule type" value="Genomic_DNA"/>
</dbReference>